<dbReference type="Proteomes" id="UP000237271">
    <property type="component" value="Unassembled WGS sequence"/>
</dbReference>
<evidence type="ECO:0000256" key="1">
    <source>
        <dbReference type="SAM" id="MobiDB-lite"/>
    </source>
</evidence>
<organism evidence="3 4">
    <name type="scientific">Phytophthora palmivora</name>
    <dbReference type="NCBI Taxonomy" id="4796"/>
    <lineage>
        <taxon>Eukaryota</taxon>
        <taxon>Sar</taxon>
        <taxon>Stramenopiles</taxon>
        <taxon>Oomycota</taxon>
        <taxon>Peronosporomycetes</taxon>
        <taxon>Peronosporales</taxon>
        <taxon>Peronosporaceae</taxon>
        <taxon>Phytophthora</taxon>
    </lineage>
</organism>
<feature type="region of interest" description="Disordered" evidence="1">
    <location>
        <begin position="32"/>
        <end position="68"/>
    </location>
</feature>
<feature type="compositionally biased region" description="Low complexity" evidence="1">
    <location>
        <begin position="32"/>
        <end position="41"/>
    </location>
</feature>
<comment type="caution">
    <text evidence="3">The sequence shown here is derived from an EMBL/GenBank/DDBJ whole genome shotgun (WGS) entry which is preliminary data.</text>
</comment>
<dbReference type="OrthoDB" id="123365at2759"/>
<sequence>MLRASFKLRGTVLLALALALAVSATDCNVTESKSASTSASSDELDTTNVGEDDEDEYGGDAGEGEGGDTIFGTLGINGWGHQGCTEEALWCPSLGIPLSRDPKNGCQFPRCP</sequence>
<name>A0A2P4WX69_9STRA</name>
<feature type="signal peptide" evidence="2">
    <location>
        <begin position="1"/>
        <end position="24"/>
    </location>
</feature>
<keyword evidence="4" id="KW-1185">Reference proteome</keyword>
<proteinExistence type="predicted"/>
<evidence type="ECO:0000313" key="4">
    <source>
        <dbReference type="Proteomes" id="UP000237271"/>
    </source>
</evidence>
<evidence type="ECO:0000313" key="3">
    <source>
        <dbReference type="EMBL" id="POM57892.1"/>
    </source>
</evidence>
<protein>
    <submittedName>
        <fullName evidence="3">Uncharacterized protein</fullName>
    </submittedName>
</protein>
<accession>A0A2P4WX69</accession>
<dbReference type="AlphaFoldDB" id="A0A2P4WX69"/>
<gene>
    <name evidence="3" type="ORF">PHPALM_37541</name>
</gene>
<dbReference type="EMBL" id="NCKW01020457">
    <property type="protein sequence ID" value="POM57892.1"/>
    <property type="molecule type" value="Genomic_DNA"/>
</dbReference>
<reference evidence="3 4" key="1">
    <citation type="journal article" date="2017" name="Genome Biol. Evol.">
        <title>Phytophthora megakarya and P. palmivora, closely related causal agents of cacao black pod rot, underwent increases in genome sizes and gene numbers by different mechanisms.</title>
        <authorList>
            <person name="Ali S.S."/>
            <person name="Shao J."/>
            <person name="Lary D.J."/>
            <person name="Kronmiller B."/>
            <person name="Shen D."/>
            <person name="Strem M.D."/>
            <person name="Amoako-Attah I."/>
            <person name="Akrofi A.Y."/>
            <person name="Begoude B.A."/>
            <person name="Ten Hoopen G.M."/>
            <person name="Coulibaly K."/>
            <person name="Kebe B.I."/>
            <person name="Melnick R.L."/>
            <person name="Guiltinan M.J."/>
            <person name="Tyler B.M."/>
            <person name="Meinhardt L.W."/>
            <person name="Bailey B.A."/>
        </authorList>
    </citation>
    <scope>NUCLEOTIDE SEQUENCE [LARGE SCALE GENOMIC DNA]</scope>
    <source>
        <strain evidence="4">sbr112.9</strain>
    </source>
</reference>
<evidence type="ECO:0000256" key="2">
    <source>
        <dbReference type="SAM" id="SignalP"/>
    </source>
</evidence>
<feature type="chain" id="PRO_5015165190" evidence="2">
    <location>
        <begin position="25"/>
        <end position="112"/>
    </location>
</feature>
<feature type="compositionally biased region" description="Acidic residues" evidence="1">
    <location>
        <begin position="42"/>
        <end position="66"/>
    </location>
</feature>
<keyword evidence="2" id="KW-0732">Signal</keyword>